<organism evidence="1 2">
    <name type="scientific">Cladophialophora carrionii</name>
    <dbReference type="NCBI Taxonomy" id="86049"/>
    <lineage>
        <taxon>Eukaryota</taxon>
        <taxon>Fungi</taxon>
        <taxon>Dikarya</taxon>
        <taxon>Ascomycota</taxon>
        <taxon>Pezizomycotina</taxon>
        <taxon>Eurotiomycetes</taxon>
        <taxon>Chaetothyriomycetidae</taxon>
        <taxon>Chaetothyriales</taxon>
        <taxon>Herpotrichiellaceae</taxon>
        <taxon>Cladophialophora</taxon>
    </lineage>
</organism>
<dbReference type="EMBL" id="LGRB01000016">
    <property type="protein sequence ID" value="OCT46300.1"/>
    <property type="molecule type" value="Genomic_DNA"/>
</dbReference>
<evidence type="ECO:0000313" key="1">
    <source>
        <dbReference type="EMBL" id="OCT46300.1"/>
    </source>
</evidence>
<name>A0A1C1CCP1_9EURO</name>
<dbReference type="VEuPathDB" id="FungiDB:G647_09226"/>
<gene>
    <name evidence="1" type="ORF">CLCR_01236</name>
</gene>
<keyword evidence="2" id="KW-1185">Reference proteome</keyword>
<evidence type="ECO:0000313" key="2">
    <source>
        <dbReference type="Proteomes" id="UP000094526"/>
    </source>
</evidence>
<protein>
    <submittedName>
        <fullName evidence="1">Uncharacterized protein</fullName>
    </submittedName>
</protein>
<comment type="caution">
    <text evidence="1">The sequence shown here is derived from an EMBL/GenBank/DDBJ whole genome shotgun (WGS) entry which is preliminary data.</text>
</comment>
<reference evidence="2" key="1">
    <citation type="submission" date="2015-07" db="EMBL/GenBank/DDBJ databases">
        <authorList>
            <person name="Teixeira M.M."/>
            <person name="Souza R.C."/>
            <person name="Almeida L.G."/>
            <person name="Vicente V.A."/>
            <person name="de Hoog S."/>
            <person name="Bocca A.L."/>
            <person name="de Almeida S.R."/>
            <person name="Vasconcelos A.T."/>
            <person name="Felipe M.S."/>
        </authorList>
    </citation>
    <scope>NUCLEOTIDE SEQUENCE [LARGE SCALE GENOMIC DNA]</scope>
    <source>
        <strain evidence="2">KSF</strain>
    </source>
</reference>
<accession>A0A1C1CCP1</accession>
<dbReference type="AlphaFoldDB" id="A0A1C1CCP1"/>
<dbReference type="Proteomes" id="UP000094526">
    <property type="component" value="Unassembled WGS sequence"/>
</dbReference>
<dbReference type="VEuPathDB" id="FungiDB:CLCR_01236"/>
<proteinExistence type="predicted"/>
<dbReference type="OrthoDB" id="10538561at2759"/>
<sequence>MLFPESGLAKEMIQEAYNARATQLTPWSDESLPVSDTARYSAYLVFRREHNVQVRRTIARSWIFLEAFEWCYGRKDMADNTPVLLAAMKYVESLPAEGQFISHIEYQTKVFRNWPATLRRKLPDMPEKPRARFVWHLRLTMPGWYSWESGRSDAFTQWLLNDTKFPPHAVLNCWEMVFFAAIKAGFVDRQLLIFAYRAPKGDTSNMLFEAFRSNITTYKRSDEPPAFDAGDIVISDLGGPLHHVFAVAGEGKTLEKVKLWGGLGVGTTFYWNMHEFLTFQGMLPDSKYYVLRL</sequence>